<keyword evidence="2" id="KW-0812">Transmembrane</keyword>
<feature type="transmembrane region" description="Helical" evidence="2">
    <location>
        <begin position="6"/>
        <end position="28"/>
    </location>
</feature>
<feature type="transmembrane region" description="Helical" evidence="2">
    <location>
        <begin position="35"/>
        <end position="57"/>
    </location>
</feature>
<feature type="transmembrane region" description="Helical" evidence="2">
    <location>
        <begin position="497"/>
        <end position="517"/>
    </location>
</feature>
<dbReference type="EMBL" id="JACHLZ010000001">
    <property type="protein sequence ID" value="MBB5830360.1"/>
    <property type="molecule type" value="Genomic_DNA"/>
</dbReference>
<dbReference type="RefSeq" id="WP_184323992.1">
    <property type="nucleotide sequence ID" value="NZ_JACHLZ010000001.1"/>
</dbReference>
<feature type="transmembrane region" description="Helical" evidence="2">
    <location>
        <begin position="326"/>
        <end position="344"/>
    </location>
</feature>
<dbReference type="InterPro" id="IPR046671">
    <property type="entry name" value="DUF6541"/>
</dbReference>
<feature type="region of interest" description="Disordered" evidence="1">
    <location>
        <begin position="88"/>
        <end position="116"/>
    </location>
</feature>
<accession>A0A841AAV0</accession>
<feature type="transmembrane region" description="Helical" evidence="2">
    <location>
        <begin position="379"/>
        <end position="398"/>
    </location>
</feature>
<evidence type="ECO:0000313" key="3">
    <source>
        <dbReference type="EMBL" id="MBB5830360.1"/>
    </source>
</evidence>
<name>A0A841AAV0_9MICO</name>
<feature type="transmembrane region" description="Helical" evidence="2">
    <location>
        <begin position="350"/>
        <end position="367"/>
    </location>
</feature>
<feature type="compositionally biased region" description="Basic and acidic residues" evidence="1">
    <location>
        <begin position="91"/>
        <end position="106"/>
    </location>
</feature>
<organism evidence="3 4">
    <name type="scientific">Brachybacterium aquaticum</name>
    <dbReference type="NCBI Taxonomy" id="1432564"/>
    <lineage>
        <taxon>Bacteria</taxon>
        <taxon>Bacillati</taxon>
        <taxon>Actinomycetota</taxon>
        <taxon>Actinomycetes</taxon>
        <taxon>Micrococcales</taxon>
        <taxon>Dermabacteraceae</taxon>
        <taxon>Brachybacterium</taxon>
    </lineage>
</organism>
<dbReference type="AlphaFoldDB" id="A0A841AAV0"/>
<comment type="caution">
    <text evidence="3">The sequence shown here is derived from an EMBL/GenBank/DDBJ whole genome shotgun (WGS) entry which is preliminary data.</text>
</comment>
<evidence type="ECO:0000256" key="1">
    <source>
        <dbReference type="SAM" id="MobiDB-lite"/>
    </source>
</evidence>
<feature type="transmembrane region" description="Helical" evidence="2">
    <location>
        <begin position="460"/>
        <end position="477"/>
    </location>
</feature>
<proteinExistence type="predicted"/>
<dbReference type="Pfam" id="PF20176">
    <property type="entry name" value="DUF6541"/>
    <property type="match status" value="1"/>
</dbReference>
<feature type="transmembrane region" description="Helical" evidence="2">
    <location>
        <begin position="63"/>
        <end position="84"/>
    </location>
</feature>
<dbReference type="Proteomes" id="UP000588158">
    <property type="component" value="Unassembled WGS sequence"/>
</dbReference>
<feature type="transmembrane region" description="Helical" evidence="2">
    <location>
        <begin position="298"/>
        <end position="319"/>
    </location>
</feature>
<keyword evidence="2" id="KW-1133">Transmembrane helix</keyword>
<feature type="transmembrane region" description="Helical" evidence="2">
    <location>
        <begin position="272"/>
        <end position="292"/>
    </location>
</feature>
<feature type="transmembrane region" description="Helical" evidence="2">
    <location>
        <begin position="436"/>
        <end position="453"/>
    </location>
</feature>
<evidence type="ECO:0000256" key="2">
    <source>
        <dbReference type="SAM" id="Phobius"/>
    </source>
</evidence>
<protein>
    <submittedName>
        <fullName evidence="3">Uncharacterized protein</fullName>
    </submittedName>
</protein>
<evidence type="ECO:0000313" key="4">
    <source>
        <dbReference type="Proteomes" id="UP000588158"/>
    </source>
</evidence>
<keyword evidence="2" id="KW-0472">Membrane</keyword>
<keyword evidence="4" id="KW-1185">Reference proteome</keyword>
<sequence length="704" mass="74166">MDVLSVLAALAAALFVLGAPGLPTVLALRMRPLPAIASVVPLSLALIAATAELGHVLSIPWTVLSPLVLGLVLGAIVWGIGRIARGPQGGRRGDLRGSSRTHRSEPGVETVAADDASHDDGAARIEGADEASPAPATPVGRFLTSPRGQAAAVLTGLVIGIGSLLVQGLRMMGSIDAISQTYDNVFHLNAVRHILRAGDGSAWVVGGMTTLPGEETFYPALWHQTVSLVVQLSGQEIILASNIVMLLAVAVIWPLGMATLVRTATASGPMGWMAAGALAGITSTFPLAMMSWGILLPYLLSLSLMPLVLAAVAHVATLAPAGPHRLTAAQTWVLLVAACASVALAHPQGVFVGLILGVPMLVWAVLVRAGDLVLRRPRVLRRLVPLALVTAAVMYIGWTGFEEFRPSESSAVWEPNATQDEAIAQALSLAGNGAPAWWPLGAVVLVCALAVLIGSRSRWLVPAFAAAAWMSVITRSTPMGDFRYQWTGTWYSDNYRITAIVAVAAVPLLAVGLDVLARWAVRLLPVLRGAAGPVAAVAVVLVLLAASIFSPSMYAARADMAWHWRNTELLTPDERALLEQLPEVVPEDAVIATNAWNGSSLAYAISDRPVLNTFMGFQAEDEVHLLNRQLDDAQTDPAVCDAMEDLHVEYALDFGPEEMHGNRATYTGLNEISQTGAAEVVLQVGDAKLLRMLPCRGTDGSMNG</sequence>
<reference evidence="3 4" key="1">
    <citation type="submission" date="2020-08" db="EMBL/GenBank/DDBJ databases">
        <title>Sequencing the genomes of 1000 actinobacteria strains.</title>
        <authorList>
            <person name="Klenk H.-P."/>
        </authorList>
    </citation>
    <scope>NUCLEOTIDE SEQUENCE [LARGE SCALE GENOMIC DNA]</scope>
    <source>
        <strain evidence="3 4">DSM 28796</strain>
    </source>
</reference>
<gene>
    <name evidence="3" type="ORF">HNR70_000173</name>
</gene>
<feature type="transmembrane region" description="Helical" evidence="2">
    <location>
        <begin position="237"/>
        <end position="260"/>
    </location>
</feature>
<feature type="transmembrane region" description="Helical" evidence="2">
    <location>
        <begin position="150"/>
        <end position="169"/>
    </location>
</feature>
<feature type="transmembrane region" description="Helical" evidence="2">
    <location>
        <begin position="529"/>
        <end position="549"/>
    </location>
</feature>